<dbReference type="InterPro" id="IPR003325">
    <property type="entry name" value="TerD"/>
</dbReference>
<organism evidence="2 3">
    <name type="scientific">Actinospica acidithermotolerans</name>
    <dbReference type="NCBI Taxonomy" id="2828514"/>
    <lineage>
        <taxon>Bacteria</taxon>
        <taxon>Bacillati</taxon>
        <taxon>Actinomycetota</taxon>
        <taxon>Actinomycetes</taxon>
        <taxon>Catenulisporales</taxon>
        <taxon>Actinospicaceae</taxon>
        <taxon>Actinospica</taxon>
    </lineage>
</organism>
<evidence type="ECO:0000313" key="3">
    <source>
        <dbReference type="Proteomes" id="UP000676325"/>
    </source>
</evidence>
<name>A0A941IJG7_9ACTN</name>
<evidence type="ECO:0008006" key="4">
    <source>
        <dbReference type="Google" id="ProtNLM"/>
    </source>
</evidence>
<protein>
    <recommendedName>
        <fullName evidence="4">Tellurium resistance</fullName>
    </recommendedName>
</protein>
<accession>A0A941IJG7</accession>
<feature type="region of interest" description="Disordered" evidence="1">
    <location>
        <begin position="49"/>
        <end position="73"/>
    </location>
</feature>
<reference evidence="2" key="1">
    <citation type="submission" date="2021-04" db="EMBL/GenBank/DDBJ databases">
        <title>Genome based classification of Actinospica acidithermotolerans sp. nov., an actinobacterium isolated from an Indonesian hot spring.</title>
        <authorList>
            <person name="Kusuma A.B."/>
            <person name="Putra K.E."/>
            <person name="Nafisah S."/>
            <person name="Loh J."/>
            <person name="Nouioui I."/>
            <person name="Goodfellow M."/>
        </authorList>
    </citation>
    <scope>NUCLEOTIDE SEQUENCE</scope>
    <source>
        <strain evidence="2">MGRD01-02</strain>
    </source>
</reference>
<sequence>MSGIDWNSGGQAPFTRIALSTADGDRSLTRSGAGSGTLRVNLRWNQTEERRQGGRVLRRRLDPGPSQGVSSGPKVDLDLGCLYQFTDGQRGTVQAAGNRHGDFARPPYVRLDRDDRTGSSTGENLFINMDHSAHFQRLLIFVLLAGGADDLTKVGAAVTLYPTSGPALELRLDTPAGPPGASVGRAKSCAAVMIQRAGTDFNLKTEARFFPGFQSEIDKAYTWGLRWAPGPGKVRI</sequence>
<dbReference type="CDD" id="cd06974">
    <property type="entry name" value="TerD_like"/>
    <property type="match status" value="1"/>
</dbReference>
<feature type="region of interest" description="Disordered" evidence="1">
    <location>
        <begin position="93"/>
        <end position="115"/>
    </location>
</feature>
<evidence type="ECO:0000256" key="1">
    <source>
        <dbReference type="SAM" id="MobiDB-lite"/>
    </source>
</evidence>
<proteinExistence type="predicted"/>
<evidence type="ECO:0000313" key="2">
    <source>
        <dbReference type="EMBL" id="MBR7829439.1"/>
    </source>
</evidence>
<dbReference type="EMBL" id="JAGSOH010000086">
    <property type="protein sequence ID" value="MBR7829439.1"/>
    <property type="molecule type" value="Genomic_DNA"/>
</dbReference>
<keyword evidence="3" id="KW-1185">Reference proteome</keyword>
<gene>
    <name evidence="2" type="ORF">KDK95_24240</name>
</gene>
<dbReference type="Proteomes" id="UP000676325">
    <property type="component" value="Unassembled WGS sequence"/>
</dbReference>
<dbReference type="RefSeq" id="WP_212520573.1">
    <property type="nucleotide sequence ID" value="NZ_JAGSOH010000086.1"/>
</dbReference>
<comment type="caution">
    <text evidence="2">The sequence shown here is derived from an EMBL/GenBank/DDBJ whole genome shotgun (WGS) entry which is preliminary data.</text>
</comment>
<dbReference type="AlphaFoldDB" id="A0A941IJG7"/>